<organism evidence="1 2">
    <name type="scientific">Gymnopilus dilepis</name>
    <dbReference type="NCBI Taxonomy" id="231916"/>
    <lineage>
        <taxon>Eukaryota</taxon>
        <taxon>Fungi</taxon>
        <taxon>Dikarya</taxon>
        <taxon>Basidiomycota</taxon>
        <taxon>Agaricomycotina</taxon>
        <taxon>Agaricomycetes</taxon>
        <taxon>Agaricomycetidae</taxon>
        <taxon>Agaricales</taxon>
        <taxon>Agaricineae</taxon>
        <taxon>Hymenogastraceae</taxon>
        <taxon>Gymnopilus</taxon>
    </lineage>
</organism>
<evidence type="ECO:0000313" key="1">
    <source>
        <dbReference type="EMBL" id="PPQ79777.1"/>
    </source>
</evidence>
<dbReference type="InterPro" id="IPR016025">
    <property type="entry name" value="Clathrin_H-chain_N"/>
</dbReference>
<dbReference type="GO" id="GO:0005829">
    <property type="term" value="C:cytosol"/>
    <property type="evidence" value="ECO:0007669"/>
    <property type="project" value="GOC"/>
</dbReference>
<dbReference type="GO" id="GO:0030479">
    <property type="term" value="C:actin cortical patch"/>
    <property type="evidence" value="ECO:0007669"/>
    <property type="project" value="TreeGrafter"/>
</dbReference>
<comment type="caution">
    <text evidence="1">The sequence shown here is derived from an EMBL/GenBank/DDBJ whole genome shotgun (WGS) entry which is preliminary data.</text>
</comment>
<name>A0A409WMM2_9AGAR</name>
<dbReference type="OrthoDB" id="2113814at2759"/>
<evidence type="ECO:0008006" key="3">
    <source>
        <dbReference type="Google" id="ProtNLM"/>
    </source>
</evidence>
<dbReference type="GO" id="GO:0030130">
    <property type="term" value="C:clathrin coat of trans-Golgi network vesicle"/>
    <property type="evidence" value="ECO:0007669"/>
    <property type="project" value="InterPro"/>
</dbReference>
<keyword evidence="2" id="KW-1185">Reference proteome</keyword>
<dbReference type="GO" id="GO:0005198">
    <property type="term" value="F:structural molecule activity"/>
    <property type="evidence" value="ECO:0007669"/>
    <property type="project" value="InterPro"/>
</dbReference>
<dbReference type="PANTHER" id="PTHR10292">
    <property type="entry name" value="CLATHRIN HEAVY CHAIN RELATED"/>
    <property type="match status" value="1"/>
</dbReference>
<dbReference type="GO" id="GO:0030132">
    <property type="term" value="C:clathrin coat of coated pit"/>
    <property type="evidence" value="ECO:0007669"/>
    <property type="project" value="InterPro"/>
</dbReference>
<dbReference type="GO" id="GO:0006898">
    <property type="term" value="P:receptor-mediated endocytosis"/>
    <property type="evidence" value="ECO:0007669"/>
    <property type="project" value="TreeGrafter"/>
</dbReference>
<dbReference type="STRING" id="231916.A0A409WMM2"/>
<protein>
    <recommendedName>
        <fullName evidence="3">Clathrin heavy chain linker core motif domain-containing protein</fullName>
    </recommendedName>
</protein>
<gene>
    <name evidence="1" type="ORF">CVT26_012366</name>
</gene>
<dbReference type="Proteomes" id="UP000284706">
    <property type="component" value="Unassembled WGS sequence"/>
</dbReference>
<dbReference type="GO" id="GO:0006895">
    <property type="term" value="P:Golgi to endosome transport"/>
    <property type="evidence" value="ECO:0007669"/>
    <property type="project" value="TreeGrafter"/>
</dbReference>
<dbReference type="SUPFAM" id="SSF50989">
    <property type="entry name" value="Clathrin heavy-chain terminal domain"/>
    <property type="match status" value="1"/>
</dbReference>
<dbReference type="GO" id="GO:0032051">
    <property type="term" value="F:clathrin light chain binding"/>
    <property type="evidence" value="ECO:0007669"/>
    <property type="project" value="TreeGrafter"/>
</dbReference>
<proteinExistence type="predicted"/>
<dbReference type="GO" id="GO:0071439">
    <property type="term" value="C:clathrin complex"/>
    <property type="evidence" value="ECO:0007669"/>
    <property type="project" value="TreeGrafter"/>
</dbReference>
<dbReference type="AlphaFoldDB" id="A0A409WMM2"/>
<dbReference type="InParanoid" id="A0A409WMM2"/>
<evidence type="ECO:0000313" key="2">
    <source>
        <dbReference type="Proteomes" id="UP000284706"/>
    </source>
</evidence>
<dbReference type="PANTHER" id="PTHR10292:SF1">
    <property type="entry name" value="CLATHRIN HEAVY CHAIN"/>
    <property type="match status" value="1"/>
</dbReference>
<sequence>MAIRSRPHLFTFAVRTATGAKLHVVAIDHQTTGPPFTKENTDIYFTPEATTDIPVAMQVFKNHGIVYLVAKFGFIHLYDLKSRAEALELARPVLQQGRKQLLEK</sequence>
<accession>A0A409WMM2</accession>
<dbReference type="Gene3D" id="2.130.10.110">
    <property type="entry name" value="Clathrin heavy-chain terminal domain"/>
    <property type="match status" value="1"/>
</dbReference>
<dbReference type="EMBL" id="NHYE01004988">
    <property type="protein sequence ID" value="PPQ79777.1"/>
    <property type="molecule type" value="Genomic_DNA"/>
</dbReference>
<dbReference type="GO" id="GO:0006886">
    <property type="term" value="P:intracellular protein transport"/>
    <property type="evidence" value="ECO:0007669"/>
    <property type="project" value="InterPro"/>
</dbReference>
<reference evidence="1 2" key="1">
    <citation type="journal article" date="2018" name="Evol. Lett.">
        <title>Horizontal gene cluster transfer increased hallucinogenic mushroom diversity.</title>
        <authorList>
            <person name="Reynolds H.T."/>
            <person name="Vijayakumar V."/>
            <person name="Gluck-Thaler E."/>
            <person name="Korotkin H.B."/>
            <person name="Matheny P.B."/>
            <person name="Slot J.C."/>
        </authorList>
    </citation>
    <scope>NUCLEOTIDE SEQUENCE [LARGE SCALE GENOMIC DNA]</scope>
    <source>
        <strain evidence="1 2">SRW20</strain>
    </source>
</reference>